<evidence type="ECO:0008006" key="4">
    <source>
        <dbReference type="Google" id="ProtNLM"/>
    </source>
</evidence>
<dbReference type="SUPFAM" id="SSF56563">
    <property type="entry name" value="Major capsid protein gp5"/>
    <property type="match status" value="1"/>
</dbReference>
<dbReference type="EMBL" id="PHQP01000065">
    <property type="protein sequence ID" value="RAV33535.1"/>
    <property type="molecule type" value="Genomic_DNA"/>
</dbReference>
<dbReference type="OrthoDB" id="4411595at2"/>
<sequence length="317" mass="34290">MKKNTLSPGVMPTPGTPASAEPVHASLSDVLDYLTAAANGDRTAELHAELTDITDAGMINRSAPQWLGELWNGVTYTRRVIPLITQAPLKGRKAIGYRWTKKPGVDKYAGNKAEIPTKPAAVEAVERDAVRWAGGNDLDRIFWDFKETEFLNAYWRAMAESYAFETDQETGKFLVDNATAIDGTADHIVHAVARGSIAIDQDLHSPASFVLLNPADYESILQLTALEAPKYLDLIPATDPSKWVTSQFVPAGTVVLGNKSAVTHFELPGSPLRVEAEHIARGGRDAALFGYTALMINRPEGLRKVTFGPAPKPATGA</sequence>
<dbReference type="AlphaFoldDB" id="A0A364VA67"/>
<proteinExistence type="predicted"/>
<feature type="region of interest" description="Disordered" evidence="1">
    <location>
        <begin position="1"/>
        <end position="22"/>
    </location>
</feature>
<comment type="caution">
    <text evidence="2">The sequence shown here is derived from an EMBL/GenBank/DDBJ whole genome shotgun (WGS) entry which is preliminary data.</text>
</comment>
<evidence type="ECO:0000313" key="3">
    <source>
        <dbReference type="Proteomes" id="UP000251047"/>
    </source>
</evidence>
<reference evidence="2 3" key="1">
    <citation type="journal article" date="2018" name="Syst. Appl. Microbiol.">
        <title>Corynebacterium heidelbergense sp. nov., isolated from the preen glands of Egyptian geese (Alopochen aegyptiacus).</title>
        <authorList>
            <person name="Braun M.S."/>
            <person name="Wang E."/>
            <person name="Zimmermann S."/>
            <person name="Wink M."/>
        </authorList>
    </citation>
    <scope>NUCLEOTIDE SEQUENCE [LARGE SCALE GENOMIC DNA]</scope>
    <source>
        <strain evidence="2 3">DSM 104638</strain>
    </source>
</reference>
<dbReference type="Proteomes" id="UP000251047">
    <property type="component" value="Unassembled WGS sequence"/>
</dbReference>
<protein>
    <recommendedName>
        <fullName evidence="4">Phage major capsid protein</fullName>
    </recommendedName>
</protein>
<gene>
    <name evidence="2" type="ORF">CWC39_07975</name>
</gene>
<name>A0A364VA67_9CORY</name>
<accession>A0A364VA67</accession>
<evidence type="ECO:0000313" key="2">
    <source>
        <dbReference type="EMBL" id="RAV33535.1"/>
    </source>
</evidence>
<organism evidence="2 3">
    <name type="scientific">Corynebacterium heidelbergense</name>
    <dbReference type="NCBI Taxonomy" id="2055947"/>
    <lineage>
        <taxon>Bacteria</taxon>
        <taxon>Bacillati</taxon>
        <taxon>Actinomycetota</taxon>
        <taxon>Actinomycetes</taxon>
        <taxon>Mycobacteriales</taxon>
        <taxon>Corynebacteriaceae</taxon>
        <taxon>Corynebacterium</taxon>
    </lineage>
</organism>
<evidence type="ECO:0000256" key="1">
    <source>
        <dbReference type="SAM" id="MobiDB-lite"/>
    </source>
</evidence>